<dbReference type="EMBL" id="CP032828">
    <property type="protein sequence ID" value="AYJ84852.1"/>
    <property type="molecule type" value="Genomic_DNA"/>
</dbReference>
<dbReference type="OrthoDB" id="6169313at2"/>
<reference evidence="7 8" key="1">
    <citation type="submission" date="2018-09" db="EMBL/GenBank/DDBJ databases">
        <title>Sphingomonas peninsula sp. nov., isolated from fildes peninsula, Antarctic soil.</title>
        <authorList>
            <person name="Yingchao G."/>
        </authorList>
    </citation>
    <scope>NUCLEOTIDE SEQUENCE [LARGE SCALE GENOMIC DNA]</scope>
    <source>
        <strain evidence="7 8">YZ-8</strain>
        <plasmid evidence="7 8">unnamed1</plasmid>
    </source>
</reference>
<proteinExistence type="inferred from homology"/>
<evidence type="ECO:0000256" key="3">
    <source>
        <dbReference type="ARBA" id="ARBA00022691"/>
    </source>
</evidence>
<geneLocation type="plasmid" evidence="7">
    <name>unnamed1</name>
</geneLocation>
<protein>
    <recommendedName>
        <fullName evidence="6">Acyl-homoserine-lactone synthase</fullName>
        <ecNumber evidence="6">2.3.1.184</ecNumber>
    </recommendedName>
    <alternativeName>
        <fullName evidence="6">Autoinducer synthesis protein</fullName>
    </alternativeName>
</protein>
<dbReference type="KEGG" id="spha:D3Y57_01885"/>
<keyword evidence="4 5" id="KW-0071">Autoinducer synthesis</keyword>
<dbReference type="Proteomes" id="UP000276254">
    <property type="component" value="Plasmid unnamed1"/>
</dbReference>
<sequence>MLHILHSTHGGVPDHILRGMFAARKSVFIDLLKWDVPVLAGLYEIDQFDDQHASYLVLTDENDAHMASARLLPTTREHILGDIFPELCEVPAPRGETIYEITRFCLDRSLNARDRRTVRDTLVNAIVGHALVNDITTYTAIAEMGWYSQILAFGWDCRPLGLPHSDGTKTIAALAITIDSATPGLLDAAGIRSMSTTLPRDNRVAA</sequence>
<dbReference type="GO" id="GO:0061579">
    <property type="term" value="F:N-acyl homoserine lactone synthase activity"/>
    <property type="evidence" value="ECO:0007669"/>
    <property type="project" value="UniProtKB-UniRule"/>
</dbReference>
<gene>
    <name evidence="7" type="ORF">D3Y57_01885</name>
</gene>
<dbReference type="SUPFAM" id="SSF55729">
    <property type="entry name" value="Acyl-CoA N-acyltransferases (Nat)"/>
    <property type="match status" value="1"/>
</dbReference>
<keyword evidence="8" id="KW-1185">Reference proteome</keyword>
<dbReference type="PANTHER" id="PTHR39322:SF1">
    <property type="entry name" value="ISOVALERYL-HOMOSERINE LACTONE SYNTHASE"/>
    <property type="match status" value="1"/>
</dbReference>
<dbReference type="RefSeq" id="WP_121150842.1">
    <property type="nucleotide sequence ID" value="NZ_CP032828.1"/>
</dbReference>
<keyword evidence="3 6" id="KW-0949">S-adenosyl-L-methionine</keyword>
<evidence type="ECO:0000313" key="8">
    <source>
        <dbReference type="Proteomes" id="UP000276254"/>
    </source>
</evidence>
<evidence type="ECO:0000256" key="1">
    <source>
        <dbReference type="ARBA" id="ARBA00022654"/>
    </source>
</evidence>
<dbReference type="AlphaFoldDB" id="A0A494TBR2"/>
<dbReference type="Gene3D" id="3.40.630.30">
    <property type="match status" value="1"/>
</dbReference>
<dbReference type="GO" id="GO:0007165">
    <property type="term" value="P:signal transduction"/>
    <property type="evidence" value="ECO:0007669"/>
    <property type="project" value="TreeGrafter"/>
</dbReference>
<comment type="catalytic activity">
    <reaction evidence="6">
        <text>a fatty acyl-[ACP] + S-adenosyl-L-methionine = an N-acyl-L-homoserine lactone + S-methyl-5'-thioadenosine + holo-[ACP] + H(+)</text>
        <dbReference type="Rhea" id="RHEA:10096"/>
        <dbReference type="Rhea" id="RHEA-COMP:9685"/>
        <dbReference type="Rhea" id="RHEA-COMP:14125"/>
        <dbReference type="ChEBI" id="CHEBI:15378"/>
        <dbReference type="ChEBI" id="CHEBI:17509"/>
        <dbReference type="ChEBI" id="CHEBI:55474"/>
        <dbReference type="ChEBI" id="CHEBI:59789"/>
        <dbReference type="ChEBI" id="CHEBI:64479"/>
        <dbReference type="ChEBI" id="CHEBI:138651"/>
        <dbReference type="EC" id="2.3.1.184"/>
    </reaction>
</comment>
<dbReference type="GO" id="GO:0009372">
    <property type="term" value="P:quorum sensing"/>
    <property type="evidence" value="ECO:0007669"/>
    <property type="project" value="UniProtKB-UniRule"/>
</dbReference>
<evidence type="ECO:0000256" key="6">
    <source>
        <dbReference type="RuleBase" id="RU361135"/>
    </source>
</evidence>
<dbReference type="InterPro" id="IPR001690">
    <property type="entry name" value="Autoind_synthase"/>
</dbReference>
<evidence type="ECO:0000256" key="5">
    <source>
        <dbReference type="PROSITE-ProRule" id="PRU00533"/>
    </source>
</evidence>
<name>A0A494TBR2_SPHPE</name>
<dbReference type="PANTHER" id="PTHR39322">
    <property type="entry name" value="ACYL-HOMOSERINE-LACTONE SYNTHASE"/>
    <property type="match status" value="1"/>
</dbReference>
<dbReference type="Pfam" id="PF00765">
    <property type="entry name" value="Autoind_synth"/>
    <property type="match status" value="1"/>
</dbReference>
<dbReference type="PROSITE" id="PS51187">
    <property type="entry name" value="AUTOINDUCER_SYNTH_2"/>
    <property type="match status" value="1"/>
</dbReference>
<evidence type="ECO:0000313" key="7">
    <source>
        <dbReference type="EMBL" id="AYJ84852.1"/>
    </source>
</evidence>
<comment type="similarity">
    <text evidence="5 6">Belongs to the autoinducer synthase family.</text>
</comment>
<organism evidence="7 8">
    <name type="scientific">Sphingomonas paeninsulae</name>
    <dbReference type="NCBI Taxonomy" id="2319844"/>
    <lineage>
        <taxon>Bacteria</taxon>
        <taxon>Pseudomonadati</taxon>
        <taxon>Pseudomonadota</taxon>
        <taxon>Alphaproteobacteria</taxon>
        <taxon>Sphingomonadales</taxon>
        <taxon>Sphingomonadaceae</taxon>
        <taxon>Sphingomonas</taxon>
    </lineage>
</organism>
<keyword evidence="2 6" id="KW-0808">Transferase</keyword>
<keyword evidence="7" id="KW-0614">Plasmid</keyword>
<evidence type="ECO:0000256" key="2">
    <source>
        <dbReference type="ARBA" id="ARBA00022679"/>
    </source>
</evidence>
<evidence type="ECO:0000256" key="4">
    <source>
        <dbReference type="ARBA" id="ARBA00022929"/>
    </source>
</evidence>
<dbReference type="PRINTS" id="PR01549">
    <property type="entry name" value="AUTOINDCRSYN"/>
</dbReference>
<accession>A0A494TBR2</accession>
<dbReference type="EC" id="2.3.1.184" evidence="6"/>
<keyword evidence="1 5" id="KW-0673">Quorum sensing</keyword>
<dbReference type="InterPro" id="IPR016181">
    <property type="entry name" value="Acyl_CoA_acyltransferase"/>
</dbReference>